<sequence>MQEHDPLVDKATRLFTFLAKAQRLKERPVRDVEKYKREGVVRWFSDLPDNPAIRWTDSDTAIDQPLLVIDRLDKIDPPEMPASMGMWVSGGGLRCDDRPKLRPYIVTGQRWDEETDSMVDEQVTIEDRADVQKAFDRWIALWDMWAEDEKAAVPVREVYREVFGAHVEASQNAEESELVLALGLLAWNPLDHQPVRRHLFTLKVDVHVDARTGQLVVEADPEAIGLKAELDMLDPAAFPTRELPILTEERAAAFSAHGLDRAALEELGSRTIHELDAEGRYLDEGGSHSPSNVATLAWSPALILRPRPKIGLAQAFEKIAADIAETGRVPAGLRPLLDPSEAPPAQPDPSSGALLDVGGDIFSPLPLNAVQRQILERVDRNAQTLVQGPPGTGKTHTAAALLSHLLAQGKRVLVTAHTDRALYEVRGKLPELIKPLAVSVIGASRSDMAELRTAVDTISRNATEHDVGQTEQMVEQTLGDVQDLRRERQRLNQLLLNARERETTVLSHAGYSGTLAAIAQQYEAEREAYSWVGTFTPASSTPVQILSDSEALEWLGLLQDERLQAHGAQARKRTLEVSALPLPEEYAAMADTLASAENHQQTFHTVADHPARKPLADLHPEDRRAFRDRLNAVVGLVQETSQLRAAWLDDAIADVRMGFTDVWDARYRDIVAQLEYLDVRTSFLGYDTRVEMTGDPNTNMQLAQALRHHVASGSEIKTNVDGSVKTGMFTPSIVKQCKPFFDAVKVNGRAATTTDLIDRFMAHQESLWTLERMDRGWPAGTHVPPEDTLSERAAWHRTQVQTLGRVLAMRQKLNEIDSFVRDHNMPAIDWTDLDHVVEYGTVVGSLTAEEEHGQASAPLRFIYEQLAALTKWDDHADWIVPMQQAVDAGDHLAYARAHTRALELDAVARDCDRTEELTARVEEATPRLAEAVTADVHAPEWRSRLARLEEAVAWAAAGHWILEQEALDANALQDEIAQVEDRLQGAAETVAAMRAWNHAVGPERLSLGSRADLTQYSQLVRKLGKGTGKYAARQRAEIRESLDRCRPSVPVWIMPIYRIVEQLRLSENMFDVILIDEASQAGLEASFLQYLAPKIVVIGDDKQVSPTAVGVDQQALRDLADQYLHDDRYKASWLDPARSLFDEALMRYGGQLTLTEHRRCVPEIIGFSNRIAYEPNGIRLVPVRQFGADRLEPIKITRTAEAFEEGPSGNKINRDEARALVDALKECLEDPSYDGRTFGVISLLGTTQGKLIESMLLEEVDADEWEQRQLRVGSPAEFQGSERDVIFLSMVSSAEPGRRVAALTRDMYMQRYNVAVSRAKDQVWLFHTLGTRDLSNEQDMRYQLLDYAYGVKQRGRDLDVGESPVVPEDDRVDGFDSLFEQRVYNRVVDRGFTVIPQFEAQGYLIDLVVVGANGRLAIECDGDRWHGPDAYEADLKRQRDLERCGWTFFRVRESAFYVDKAAALEPLWQLLNELEIRSADFLDDAADAYAGDEGGADEVTKSAIAEDEFTSEVGVVVPAEGMAVDQATSESDLSAEDDVPEPASADDSSHWTSQIPEHSDDDDALGSSSIGASDSWASAASWPLTDHAPAAVGSPPPPPAPVPQTMTDTQAEVMEAEGAALPEAGEASTVDGRLPHYDVFAGTTVPVGDATTEEIIEGIEQIVAAEGPITGEHLQRSYVVASGGKRVGKLIAKELNSAITRAERTGRIVSDNPLQQPGIKPKTFRLSDQPAVTLRTLGPRTLDEVPPAEIAAAMHIAQKDFGAISDEEIMRHTLWLFGRKSLTQAVRDQMDPVLALVRREEIGAASHLSEMEESRS</sequence>
<evidence type="ECO:0000313" key="11">
    <source>
        <dbReference type="EMBL" id="NYF96893.1"/>
    </source>
</evidence>
<comment type="caution">
    <text evidence="11">The sequence shown here is derived from an EMBL/GenBank/DDBJ whole genome shotgun (WGS) entry which is preliminary data.</text>
</comment>
<evidence type="ECO:0000259" key="8">
    <source>
        <dbReference type="Pfam" id="PF13086"/>
    </source>
</evidence>
<dbReference type="CDD" id="cd18808">
    <property type="entry name" value="SF1_C_Upf1"/>
    <property type="match status" value="1"/>
</dbReference>
<evidence type="ECO:0000256" key="4">
    <source>
        <dbReference type="ARBA" id="ARBA00022806"/>
    </source>
</evidence>
<evidence type="ECO:0000259" key="9">
    <source>
        <dbReference type="Pfam" id="PF13087"/>
    </source>
</evidence>
<keyword evidence="2" id="KW-0547">Nucleotide-binding</keyword>
<keyword evidence="5" id="KW-0067">ATP-binding</keyword>
<keyword evidence="12" id="KW-1185">Reference proteome</keyword>
<keyword evidence="3" id="KW-0378">Hydrolase</keyword>
<dbReference type="InterPro" id="IPR049468">
    <property type="entry name" value="Restrct_endonuc-II-like_dom"/>
</dbReference>
<accession>A0A852VQB1</accession>
<evidence type="ECO:0000256" key="5">
    <source>
        <dbReference type="ARBA" id="ARBA00022840"/>
    </source>
</evidence>
<dbReference type="InterPro" id="IPR011335">
    <property type="entry name" value="Restrct_endonuc-II-like"/>
</dbReference>
<gene>
    <name evidence="11" type="ORF">BJY20_000285</name>
</gene>
<evidence type="ECO:0000259" key="10">
    <source>
        <dbReference type="Pfam" id="PF18741"/>
    </source>
</evidence>
<feature type="coiled-coil region" evidence="6">
    <location>
        <begin position="474"/>
        <end position="501"/>
    </location>
</feature>
<feature type="region of interest" description="Disordered" evidence="7">
    <location>
        <begin position="1586"/>
        <end position="1606"/>
    </location>
</feature>
<dbReference type="Pfam" id="PF18741">
    <property type="entry name" value="MTES_1575"/>
    <property type="match status" value="1"/>
</dbReference>
<dbReference type="GO" id="GO:0016787">
    <property type="term" value="F:hydrolase activity"/>
    <property type="evidence" value="ECO:0007669"/>
    <property type="project" value="UniProtKB-KW"/>
</dbReference>
<feature type="domain" description="DNA2/NAM7 helicase helicase" evidence="8">
    <location>
        <begin position="367"/>
        <end position="502"/>
    </location>
</feature>
<dbReference type="GO" id="GO:0004519">
    <property type="term" value="F:endonuclease activity"/>
    <property type="evidence" value="ECO:0007669"/>
    <property type="project" value="UniProtKB-KW"/>
</dbReference>
<reference evidence="11 12" key="1">
    <citation type="submission" date="2020-07" db="EMBL/GenBank/DDBJ databases">
        <title>Sequencing the genomes of 1000 actinobacteria strains.</title>
        <authorList>
            <person name="Klenk H.-P."/>
        </authorList>
    </citation>
    <scope>NUCLEOTIDE SEQUENCE [LARGE SCALE GENOMIC DNA]</scope>
    <source>
        <strain evidence="11 12">DSM 26154</strain>
    </source>
</reference>
<dbReference type="GO" id="GO:0004386">
    <property type="term" value="F:helicase activity"/>
    <property type="evidence" value="ECO:0007669"/>
    <property type="project" value="UniProtKB-KW"/>
</dbReference>
<evidence type="ECO:0000256" key="6">
    <source>
        <dbReference type="SAM" id="Coils"/>
    </source>
</evidence>
<feature type="region of interest" description="Disordered" evidence="7">
    <location>
        <begin position="1525"/>
        <end position="1573"/>
    </location>
</feature>
<feature type="domain" description="DNA2/NAM7 helicase-like C-terminal" evidence="9">
    <location>
        <begin position="1138"/>
        <end position="1325"/>
    </location>
</feature>
<dbReference type="PANTHER" id="PTHR43788">
    <property type="entry name" value="DNA2/NAM7 HELICASE FAMILY MEMBER"/>
    <property type="match status" value="1"/>
</dbReference>
<dbReference type="Pfam" id="PF13087">
    <property type="entry name" value="AAA_12"/>
    <property type="match status" value="1"/>
</dbReference>
<dbReference type="InterPro" id="IPR027417">
    <property type="entry name" value="P-loop_NTPase"/>
</dbReference>
<dbReference type="InterPro" id="IPR041679">
    <property type="entry name" value="DNA2/NAM7-like_C"/>
</dbReference>
<dbReference type="SUPFAM" id="SSF52980">
    <property type="entry name" value="Restriction endonuclease-like"/>
    <property type="match status" value="1"/>
</dbReference>
<dbReference type="EMBL" id="JACCAE010000001">
    <property type="protein sequence ID" value="NYF96893.1"/>
    <property type="molecule type" value="Genomic_DNA"/>
</dbReference>
<dbReference type="InterPro" id="IPR041677">
    <property type="entry name" value="DNA2/NAM7_AAA_11"/>
</dbReference>
<dbReference type="InterPro" id="IPR050534">
    <property type="entry name" value="Coronavir_polyprotein_1ab"/>
</dbReference>
<dbReference type="SUPFAM" id="SSF52540">
    <property type="entry name" value="P-loop containing nucleoside triphosphate hydrolases"/>
    <property type="match status" value="1"/>
</dbReference>
<evidence type="ECO:0000313" key="12">
    <source>
        <dbReference type="Proteomes" id="UP000554054"/>
    </source>
</evidence>
<evidence type="ECO:0000256" key="7">
    <source>
        <dbReference type="SAM" id="MobiDB-lite"/>
    </source>
</evidence>
<feature type="region of interest" description="Disordered" evidence="7">
    <location>
        <begin position="332"/>
        <end position="353"/>
    </location>
</feature>
<evidence type="ECO:0000256" key="2">
    <source>
        <dbReference type="ARBA" id="ARBA00022741"/>
    </source>
</evidence>
<keyword evidence="4" id="KW-0347">Helicase</keyword>
<protein>
    <submittedName>
        <fullName evidence="11">Very-short-patch-repair endonuclease</fullName>
    </submittedName>
</protein>
<keyword evidence="6" id="KW-0175">Coiled coil</keyword>
<feature type="domain" description="Restriction endonuclease type II-like" evidence="10">
    <location>
        <begin position="1379"/>
        <end position="1471"/>
    </location>
</feature>
<dbReference type="RefSeq" id="WP_185989891.1">
    <property type="nucleotide sequence ID" value="NZ_JACCAE010000001.1"/>
</dbReference>
<proteinExistence type="inferred from homology"/>
<keyword evidence="11" id="KW-0255">Endonuclease</keyword>
<dbReference type="Proteomes" id="UP000554054">
    <property type="component" value="Unassembled WGS sequence"/>
</dbReference>
<comment type="similarity">
    <text evidence="1">Belongs to the DNA2/NAM7 helicase family.</text>
</comment>
<name>A0A852VQB1_9MICO</name>
<dbReference type="Gene3D" id="3.40.960.10">
    <property type="entry name" value="VSR Endonuclease"/>
    <property type="match status" value="1"/>
</dbReference>
<evidence type="ECO:0000256" key="3">
    <source>
        <dbReference type="ARBA" id="ARBA00022801"/>
    </source>
</evidence>
<dbReference type="GO" id="GO:0005524">
    <property type="term" value="F:ATP binding"/>
    <property type="evidence" value="ECO:0007669"/>
    <property type="project" value="UniProtKB-KW"/>
</dbReference>
<keyword evidence="11" id="KW-0540">Nuclease</keyword>
<organism evidence="11 12">
    <name type="scientific">Janibacter cremeus</name>
    <dbReference type="NCBI Taxonomy" id="1285192"/>
    <lineage>
        <taxon>Bacteria</taxon>
        <taxon>Bacillati</taxon>
        <taxon>Actinomycetota</taxon>
        <taxon>Actinomycetes</taxon>
        <taxon>Micrococcales</taxon>
        <taxon>Intrasporangiaceae</taxon>
        <taxon>Janibacter</taxon>
    </lineage>
</organism>
<dbReference type="InterPro" id="IPR047187">
    <property type="entry name" value="SF1_C_Upf1"/>
</dbReference>
<dbReference type="Pfam" id="PF13086">
    <property type="entry name" value="AAA_11"/>
    <property type="match status" value="1"/>
</dbReference>
<dbReference type="Gene3D" id="3.40.50.300">
    <property type="entry name" value="P-loop containing nucleotide triphosphate hydrolases"/>
    <property type="match status" value="3"/>
</dbReference>
<evidence type="ECO:0000256" key="1">
    <source>
        <dbReference type="ARBA" id="ARBA00007913"/>
    </source>
</evidence>
<feature type="coiled-coil region" evidence="6">
    <location>
        <begin position="962"/>
        <end position="989"/>
    </location>
</feature>
<dbReference type="PANTHER" id="PTHR43788:SF8">
    <property type="entry name" value="DNA-BINDING PROTEIN SMUBP-2"/>
    <property type="match status" value="1"/>
</dbReference>